<organism evidence="9 10">
    <name type="scientific">Paraglaciecola mesophila</name>
    <dbReference type="NCBI Taxonomy" id="197222"/>
    <lineage>
        <taxon>Bacteria</taxon>
        <taxon>Pseudomonadati</taxon>
        <taxon>Pseudomonadota</taxon>
        <taxon>Gammaproteobacteria</taxon>
        <taxon>Alteromonadales</taxon>
        <taxon>Alteromonadaceae</taxon>
        <taxon>Paraglaciecola</taxon>
    </lineage>
</organism>
<evidence type="ECO:0000313" key="10">
    <source>
        <dbReference type="Proteomes" id="UP000464524"/>
    </source>
</evidence>
<evidence type="ECO:0000256" key="3">
    <source>
        <dbReference type="ARBA" id="ARBA00023143"/>
    </source>
</evidence>
<gene>
    <name evidence="9" type="ORF">FX988_03818</name>
</gene>
<dbReference type="GO" id="GO:0071978">
    <property type="term" value="P:bacterial-type flagellum-dependent swarming motility"/>
    <property type="evidence" value="ECO:0007669"/>
    <property type="project" value="TreeGrafter"/>
</dbReference>
<dbReference type="Pfam" id="PF06429">
    <property type="entry name" value="Flg_bbr_C"/>
    <property type="match status" value="1"/>
</dbReference>
<sequence>MDKLLYIAASGAKQDLLGTSVRANNLANTQTTGFRAQLEQARSMPAFGDGLPTRVFSMTENPANNFEGGAMIQTERNLDVAIQGEGWLSVLDANGAEAYSRNGSLQISADGQLQDSSGNTIVGEFGPVFLPIPLSNINIAGDGTISVRPQGAPETVLEEVGRLKLVNPDLDNIERGNDGLFRQKDGELAQLDPRVSIRNGMLEGSNVNPVEEMVDMISLQRHYEMQVKFMKEASDLDAKANQLLRII</sequence>
<dbReference type="PANTHER" id="PTHR30435">
    <property type="entry name" value="FLAGELLAR PROTEIN"/>
    <property type="match status" value="1"/>
</dbReference>
<name>A0A857JQ76_9ALTE</name>
<evidence type="ECO:0000256" key="4">
    <source>
        <dbReference type="ARBA" id="ARBA00038560"/>
    </source>
</evidence>
<comment type="subunit">
    <text evidence="4 6">The basal body constitutes a major portion of the flagellar organelle and consists of five rings (E,L,P,S, and M) mounted on a central rod. The rod consists of about 26 subunits of FlgG in the distal portion, and FlgB, FlgC and FlgF are thought to build up the proximal portion of the rod with about 6 subunits each.</text>
</comment>
<evidence type="ECO:0000256" key="6">
    <source>
        <dbReference type="RuleBase" id="RU362116"/>
    </source>
</evidence>
<dbReference type="NCBIfam" id="TIGR03506">
    <property type="entry name" value="FlgEFG_subfam"/>
    <property type="match status" value="1"/>
</dbReference>
<dbReference type="OrthoDB" id="9804559at2"/>
<evidence type="ECO:0000259" key="7">
    <source>
        <dbReference type="Pfam" id="PF06429"/>
    </source>
</evidence>
<keyword evidence="9" id="KW-0282">Flagellum</keyword>
<dbReference type="KEGG" id="pmes:FX988_03818"/>
<dbReference type="InterPro" id="IPR020013">
    <property type="entry name" value="Flagellar_FlgE/F/G"/>
</dbReference>
<keyword evidence="3 6" id="KW-0975">Bacterial flagellum</keyword>
<dbReference type="Proteomes" id="UP000464524">
    <property type="component" value="Chromosome"/>
</dbReference>
<evidence type="ECO:0000256" key="1">
    <source>
        <dbReference type="ARBA" id="ARBA00004117"/>
    </source>
</evidence>
<proteinExistence type="inferred from homology"/>
<dbReference type="InterPro" id="IPR053967">
    <property type="entry name" value="LlgE_F_G-like_D1"/>
</dbReference>
<dbReference type="PANTHER" id="PTHR30435:SF18">
    <property type="entry name" value="FLAGELLAR BASAL-BODY ROD PROTEIN FLGF"/>
    <property type="match status" value="1"/>
</dbReference>
<accession>A0A857JQ76</accession>
<dbReference type="AlphaFoldDB" id="A0A857JQ76"/>
<dbReference type="InterPro" id="IPR037925">
    <property type="entry name" value="FlgE/F/G-like"/>
</dbReference>
<evidence type="ECO:0000259" key="8">
    <source>
        <dbReference type="Pfam" id="PF22692"/>
    </source>
</evidence>
<dbReference type="Pfam" id="PF22692">
    <property type="entry name" value="LlgE_F_G_D1"/>
    <property type="match status" value="1"/>
</dbReference>
<evidence type="ECO:0000256" key="2">
    <source>
        <dbReference type="ARBA" id="ARBA00009677"/>
    </source>
</evidence>
<keyword evidence="9" id="KW-0966">Cell projection</keyword>
<dbReference type="RefSeq" id="WP_160181645.1">
    <property type="nucleotide sequence ID" value="NZ_CP047656.1"/>
</dbReference>
<keyword evidence="9" id="KW-0969">Cilium</keyword>
<comment type="subcellular location">
    <subcellularLocation>
        <location evidence="1 6">Bacterial flagellum basal body</location>
    </subcellularLocation>
</comment>
<comment type="similarity">
    <text evidence="2 6">Belongs to the flagella basal body rod proteins family.</text>
</comment>
<protein>
    <recommendedName>
        <fullName evidence="5 6">Flagellar basal-body rod protein FlgF</fullName>
    </recommendedName>
</protein>
<dbReference type="NCBIfam" id="NF009280">
    <property type="entry name" value="PRK12640.1"/>
    <property type="match status" value="1"/>
</dbReference>
<dbReference type="GO" id="GO:0030694">
    <property type="term" value="C:bacterial-type flagellum basal body, rod"/>
    <property type="evidence" value="ECO:0007669"/>
    <property type="project" value="UniProtKB-UniRule"/>
</dbReference>
<evidence type="ECO:0000313" key="9">
    <source>
        <dbReference type="EMBL" id="QHJ13552.1"/>
    </source>
</evidence>
<dbReference type="SUPFAM" id="SSF117143">
    <property type="entry name" value="Flagellar hook protein flgE"/>
    <property type="match status" value="1"/>
</dbReference>
<dbReference type="EMBL" id="CP047656">
    <property type="protein sequence ID" value="QHJ13552.1"/>
    <property type="molecule type" value="Genomic_DNA"/>
</dbReference>
<keyword evidence="10" id="KW-1185">Reference proteome</keyword>
<dbReference type="InterPro" id="IPR010930">
    <property type="entry name" value="Flg_bb/hook_C_dom"/>
</dbReference>
<feature type="domain" description="Flagellar basal-body/hook protein C-terminal" evidence="7">
    <location>
        <begin position="199"/>
        <end position="243"/>
    </location>
</feature>
<feature type="domain" description="Flagellar hook protein FlgE/F/G-like D1" evidence="8">
    <location>
        <begin position="81"/>
        <end position="147"/>
    </location>
</feature>
<evidence type="ECO:0000256" key="5">
    <source>
        <dbReference type="ARBA" id="ARBA00040228"/>
    </source>
</evidence>
<reference evidence="9 10" key="1">
    <citation type="submission" date="2019-12" db="EMBL/GenBank/DDBJ databases">
        <title>Genome sequencing and assembly of endphytes of Porphyra tenera.</title>
        <authorList>
            <person name="Park J.M."/>
            <person name="Shin R."/>
            <person name="Jo S.H."/>
        </authorList>
    </citation>
    <scope>NUCLEOTIDE SEQUENCE [LARGE SCALE GENOMIC DNA]</scope>
    <source>
        <strain evidence="9 10">GPM4</strain>
    </source>
</reference>